<reference evidence="2 3" key="1">
    <citation type="journal article" date="2017" name="Genome Biol. Evol.">
        <title>Phytophthora megakarya and P. palmivora, closely related causal agents of cacao black pod rot, underwent increases in genome sizes and gene numbers by different mechanisms.</title>
        <authorList>
            <person name="Ali S.S."/>
            <person name="Shao J."/>
            <person name="Lary D.J."/>
            <person name="Kronmiller B."/>
            <person name="Shen D."/>
            <person name="Strem M.D."/>
            <person name="Amoako-Attah I."/>
            <person name="Akrofi A.Y."/>
            <person name="Begoude B.A."/>
            <person name="Ten Hoopen G.M."/>
            <person name="Coulibaly K."/>
            <person name="Kebe B.I."/>
            <person name="Melnick R.L."/>
            <person name="Guiltinan M.J."/>
            <person name="Tyler B.M."/>
            <person name="Meinhardt L.W."/>
            <person name="Bailey B.A."/>
        </authorList>
    </citation>
    <scope>NUCLEOTIDE SEQUENCE [LARGE SCALE GENOMIC DNA]</scope>
    <source>
        <strain evidence="3">sbr112.9</strain>
    </source>
</reference>
<accession>A0A2P4XZ14</accession>
<comment type="caution">
    <text evidence="2">The sequence shown here is derived from an EMBL/GenBank/DDBJ whole genome shotgun (WGS) entry which is preliminary data.</text>
</comment>
<keyword evidence="3" id="KW-1185">Reference proteome</keyword>
<proteinExistence type="predicted"/>
<evidence type="ECO:0000256" key="1">
    <source>
        <dbReference type="SAM" id="MobiDB-lite"/>
    </source>
</evidence>
<sequence length="219" mass="25002">MLEFVMQQWRNVRQRAKVSTLDQVTNYDKEENDEHVDEDAQASSDNAESEVANTVNIKLNPKARKFAESEAKNPKFKRMKNPVLNRDAFYVLPPKLLTASSKPDRLIDTVQIKEIGSFSRQQIEIFKRIDNVKVAVELGIELHVWLTEEGLPALPAQYHGLAQDVATDILNSYPYKGLEGLANHADYKYTLLYRAQPPTWLTDAAIQACCERLIQKNND</sequence>
<dbReference type="EMBL" id="NCKW01006772">
    <property type="protein sequence ID" value="POM70800.1"/>
    <property type="molecule type" value="Genomic_DNA"/>
</dbReference>
<feature type="non-terminal residue" evidence="2">
    <location>
        <position position="219"/>
    </location>
</feature>
<feature type="region of interest" description="Disordered" evidence="1">
    <location>
        <begin position="26"/>
        <end position="51"/>
    </location>
</feature>
<feature type="compositionally biased region" description="Polar residues" evidence="1">
    <location>
        <begin position="41"/>
        <end position="51"/>
    </location>
</feature>
<name>A0A2P4XZ14_9STRA</name>
<protein>
    <submittedName>
        <fullName evidence="2">Uncharacterized protein</fullName>
    </submittedName>
</protein>
<gene>
    <name evidence="2" type="ORF">PHPALM_12711</name>
</gene>
<evidence type="ECO:0000313" key="3">
    <source>
        <dbReference type="Proteomes" id="UP000237271"/>
    </source>
</evidence>
<dbReference type="Proteomes" id="UP000237271">
    <property type="component" value="Unassembled WGS sequence"/>
</dbReference>
<dbReference type="AlphaFoldDB" id="A0A2P4XZ14"/>
<evidence type="ECO:0000313" key="2">
    <source>
        <dbReference type="EMBL" id="POM70800.1"/>
    </source>
</evidence>
<organism evidence="2 3">
    <name type="scientific">Phytophthora palmivora</name>
    <dbReference type="NCBI Taxonomy" id="4796"/>
    <lineage>
        <taxon>Eukaryota</taxon>
        <taxon>Sar</taxon>
        <taxon>Stramenopiles</taxon>
        <taxon>Oomycota</taxon>
        <taxon>Peronosporomycetes</taxon>
        <taxon>Peronosporales</taxon>
        <taxon>Peronosporaceae</taxon>
        <taxon>Phytophthora</taxon>
    </lineage>
</organism>
<feature type="compositionally biased region" description="Acidic residues" evidence="1">
    <location>
        <begin position="30"/>
        <end position="40"/>
    </location>
</feature>
<dbReference type="OrthoDB" id="127875at2759"/>